<proteinExistence type="predicted"/>
<name>A0ABT9IX31_9BACL</name>
<dbReference type="InterPro" id="IPR023286">
    <property type="entry name" value="ABATE_dom_sf"/>
</dbReference>
<dbReference type="PANTHER" id="PTHR35525">
    <property type="entry name" value="BLL6575 PROTEIN"/>
    <property type="match status" value="1"/>
</dbReference>
<dbReference type="Pfam" id="PF11706">
    <property type="entry name" value="zf-CGNR"/>
    <property type="match status" value="1"/>
</dbReference>
<dbReference type="Gene3D" id="1.10.3300.10">
    <property type="entry name" value="Jann2411-like domain"/>
    <property type="match status" value="1"/>
</dbReference>
<evidence type="ECO:0000313" key="2">
    <source>
        <dbReference type="EMBL" id="MDP5273925.1"/>
    </source>
</evidence>
<dbReference type="RefSeq" id="WP_305991220.1">
    <property type="nucleotide sequence ID" value="NZ_JAVAMP010000002.1"/>
</dbReference>
<dbReference type="PANTHER" id="PTHR35525:SF3">
    <property type="entry name" value="BLL6575 PROTEIN"/>
    <property type="match status" value="1"/>
</dbReference>
<dbReference type="InterPro" id="IPR021005">
    <property type="entry name" value="Znf_CGNR"/>
</dbReference>
<dbReference type="SUPFAM" id="SSF160904">
    <property type="entry name" value="Jann2411-like"/>
    <property type="match status" value="1"/>
</dbReference>
<feature type="domain" description="Zinc finger CGNR" evidence="1">
    <location>
        <begin position="139"/>
        <end position="179"/>
    </location>
</feature>
<evidence type="ECO:0000259" key="1">
    <source>
        <dbReference type="Pfam" id="PF11706"/>
    </source>
</evidence>
<comment type="caution">
    <text evidence="2">The sequence shown here is derived from an EMBL/GenBank/DDBJ whole genome shotgun (WGS) entry which is preliminary data.</text>
</comment>
<reference evidence="2 3" key="1">
    <citation type="submission" date="2023-08" db="EMBL/GenBank/DDBJ databases">
        <authorList>
            <person name="Park J.-S."/>
        </authorList>
    </citation>
    <scope>NUCLEOTIDE SEQUENCE [LARGE SCALE GENOMIC DNA]</scope>
    <source>
        <strain evidence="2 3">2205SS18-9</strain>
    </source>
</reference>
<evidence type="ECO:0000313" key="3">
    <source>
        <dbReference type="Proteomes" id="UP001231941"/>
    </source>
</evidence>
<organism evidence="2 3">
    <name type="scientific">Chengkuizengella axinellae</name>
    <dbReference type="NCBI Taxonomy" id="3064388"/>
    <lineage>
        <taxon>Bacteria</taxon>
        <taxon>Bacillati</taxon>
        <taxon>Bacillota</taxon>
        <taxon>Bacilli</taxon>
        <taxon>Bacillales</taxon>
        <taxon>Paenibacillaceae</taxon>
        <taxon>Chengkuizengella</taxon>
    </lineage>
</organism>
<gene>
    <name evidence="2" type="ORF">Q5Y73_07400</name>
</gene>
<sequence length="182" mass="21139">MGYYNEEWLSLTFEILNSYDPYYENPEKLPGVDELNEVLQKYNLFEKKPTTFDDLAAIQKYRNQLRKLISIGSDEELVAFLTIFESQNPIRSRLSSEGNGNYKIIYGQSLKSNRPLVDAILAVCSFSLGRELVEYGRTRLKSCASTPCEEIFIDRSKNGLQRFCSKKCSTRFHVKKYRKSNK</sequence>
<protein>
    <submittedName>
        <fullName evidence="2">CGNR zinc finger domain-containing protein</fullName>
    </submittedName>
</protein>
<accession>A0ABT9IX31</accession>
<dbReference type="InterPro" id="IPR010852">
    <property type="entry name" value="ABATE"/>
</dbReference>
<dbReference type="Proteomes" id="UP001231941">
    <property type="component" value="Unassembled WGS sequence"/>
</dbReference>
<dbReference type="EMBL" id="JAVAMP010000002">
    <property type="protein sequence ID" value="MDP5273925.1"/>
    <property type="molecule type" value="Genomic_DNA"/>
</dbReference>
<keyword evidence="3" id="KW-1185">Reference proteome</keyword>